<feature type="transmembrane region" description="Helical" evidence="1">
    <location>
        <begin position="25"/>
        <end position="50"/>
    </location>
</feature>
<proteinExistence type="predicted"/>
<keyword evidence="1" id="KW-1133">Transmembrane helix</keyword>
<feature type="domain" description="FMN-binding" evidence="2">
    <location>
        <begin position="77"/>
        <end position="151"/>
    </location>
</feature>
<reference evidence="3 4" key="1">
    <citation type="submission" date="2013-07" db="EMBL/GenBank/DDBJ databases">
        <authorList>
            <person name="Weinstock G."/>
            <person name="Sodergren E."/>
            <person name="Wylie T."/>
            <person name="Fulton L."/>
            <person name="Fulton R."/>
            <person name="Fronick C."/>
            <person name="O'Laughlin M."/>
            <person name="Godfrey J."/>
            <person name="Miner T."/>
            <person name="Herter B."/>
            <person name="Appelbaum E."/>
            <person name="Cordes M."/>
            <person name="Lek S."/>
            <person name="Wollam A."/>
            <person name="Pepin K.H."/>
            <person name="Palsikar V.B."/>
            <person name="Mitreva M."/>
            <person name="Wilson R.K."/>
        </authorList>
    </citation>
    <scope>NUCLEOTIDE SEQUENCE [LARGE SCALE GENOMIC DNA]</scope>
    <source>
        <strain evidence="3 4">ATCC 14940</strain>
    </source>
</reference>
<keyword evidence="1" id="KW-0812">Transmembrane</keyword>
<name>A0ABC9TQ86_CLOSY</name>
<dbReference type="Proteomes" id="UP000016491">
    <property type="component" value="Unassembled WGS sequence"/>
</dbReference>
<comment type="caution">
    <text evidence="3">The sequence shown here is derived from an EMBL/GenBank/DDBJ whole genome shotgun (WGS) entry which is preliminary data.</text>
</comment>
<dbReference type="InterPro" id="IPR007329">
    <property type="entry name" value="FMN-bd"/>
</dbReference>
<sequence>MYQKHQPMKKERIQGHMKKRETGNLAGILAGTGIMIILAGGLIAFSGPLYKSIAGRNLPVSDVPIYNAGTYEGSARGYGGPITVKAKFSEYGIEDVKVEAPDETPEIGKSAAVRLSKDIWAKQSHSVDSISGATMTSNAVKTAMGACVREAVKEGTELAAIIEQEIAQENAQKALPEVDELLKTIADGSYTYREPEPDENGFYNRIDIEVKDNKITALTWDAVQEDGTGKREMSAGGQYTMTESGPLWYEQADQLARYVTENQTTKGLMNDSGTSDAVSTVSIHIGGFIDCLKKCLLIAGGDTSHTSLDELLAGAADGSYNWKSGQADENGFCDQITMSVKDHKITALQWDAVDKEGTGKRKLSEDGQYVMTENGPLWFEQADMLAEYLIENQSEEGLLQETGYASDAVASVSIYAGGFLSAVKQCLLNGPE</sequence>
<dbReference type="Gene3D" id="3.90.1010.20">
    <property type="match status" value="3"/>
</dbReference>
<evidence type="ECO:0000259" key="2">
    <source>
        <dbReference type="SMART" id="SM00900"/>
    </source>
</evidence>
<dbReference type="Pfam" id="PF04205">
    <property type="entry name" value="FMN_bind"/>
    <property type="match status" value="1"/>
</dbReference>
<protein>
    <submittedName>
        <fullName evidence="3">FMN-binding domain protein</fullName>
    </submittedName>
</protein>
<gene>
    <name evidence="3" type="ORF">CLOSYM_05037</name>
</gene>
<dbReference type="SMART" id="SM00900">
    <property type="entry name" value="FMN_bind"/>
    <property type="match status" value="1"/>
</dbReference>
<dbReference type="EMBL" id="AWSU01000400">
    <property type="protein sequence ID" value="ERI73313.1"/>
    <property type="molecule type" value="Genomic_DNA"/>
</dbReference>
<organism evidence="3 4">
    <name type="scientific">[Clostridium] symbiosum ATCC 14940</name>
    <dbReference type="NCBI Taxonomy" id="411472"/>
    <lineage>
        <taxon>Bacteria</taxon>
        <taxon>Bacillati</taxon>
        <taxon>Bacillota</taxon>
        <taxon>Clostridia</taxon>
        <taxon>Lachnospirales</taxon>
        <taxon>Lachnospiraceae</taxon>
        <taxon>Otoolea</taxon>
    </lineage>
</organism>
<evidence type="ECO:0000313" key="3">
    <source>
        <dbReference type="EMBL" id="ERI73313.1"/>
    </source>
</evidence>
<evidence type="ECO:0000313" key="4">
    <source>
        <dbReference type="Proteomes" id="UP000016491"/>
    </source>
</evidence>
<keyword evidence="1" id="KW-0472">Membrane</keyword>
<evidence type="ECO:0000256" key="1">
    <source>
        <dbReference type="SAM" id="Phobius"/>
    </source>
</evidence>
<accession>A0ABC9TQ86</accession>
<dbReference type="AlphaFoldDB" id="A0ABC9TQ86"/>